<dbReference type="PANTHER" id="PTHR43280:SF27">
    <property type="entry name" value="TRANSCRIPTIONAL REGULATOR MTLR"/>
    <property type="match status" value="1"/>
</dbReference>
<gene>
    <name evidence="5" type="ORF">GCM10011425_34630</name>
</gene>
<evidence type="ECO:0000256" key="3">
    <source>
        <dbReference type="ARBA" id="ARBA00023163"/>
    </source>
</evidence>
<dbReference type="InterPro" id="IPR014710">
    <property type="entry name" value="RmlC-like_jellyroll"/>
</dbReference>
<organism evidence="5 6">
    <name type="scientific">Mucilaginibacter galii</name>
    <dbReference type="NCBI Taxonomy" id="2005073"/>
    <lineage>
        <taxon>Bacteria</taxon>
        <taxon>Pseudomonadati</taxon>
        <taxon>Bacteroidota</taxon>
        <taxon>Sphingobacteriia</taxon>
        <taxon>Sphingobacteriales</taxon>
        <taxon>Sphingobacteriaceae</taxon>
        <taxon>Mucilaginibacter</taxon>
    </lineage>
</organism>
<keyword evidence="2" id="KW-0238">DNA-binding</keyword>
<dbReference type="SUPFAM" id="SSF51182">
    <property type="entry name" value="RmlC-like cupins"/>
    <property type="match status" value="1"/>
</dbReference>
<sequence length="291" mass="33315">MKALQFTLPVTYDKSVIVQEEQLPHFYPYLHRHNEAQLTWIQEGEGTLVAGTSMHSFSAGDIFLLGANQPHLFKSNPEYFSTDSSKQVRSMMVFFNPHGKLSSLFELPEMQVLRSFIQQYSGGFKLPAKYVKTMSQKIQDVQQTQGFNRFMQFFQLLKSLYTINGKLVPLSITPVENVSESEGIRISTIYNYIMQHYDTMITLEDVAAEAHMTPQAFCRYFKKHTGHTFVTFLNGMRINEACKKLTAGKCESISAVAYTSGFNSITNFNRVFKSVIGNSPREYLESYRSNF</sequence>
<proteinExistence type="predicted"/>
<accession>A0A917N2S8</accession>
<evidence type="ECO:0000313" key="6">
    <source>
        <dbReference type="Proteomes" id="UP000662074"/>
    </source>
</evidence>
<reference evidence="5" key="2">
    <citation type="submission" date="2020-09" db="EMBL/GenBank/DDBJ databases">
        <authorList>
            <person name="Sun Q."/>
            <person name="Sedlacek I."/>
        </authorList>
    </citation>
    <scope>NUCLEOTIDE SEQUENCE</scope>
    <source>
        <strain evidence="5">CCM 8711</strain>
    </source>
</reference>
<dbReference type="Gene3D" id="2.60.120.10">
    <property type="entry name" value="Jelly Rolls"/>
    <property type="match status" value="1"/>
</dbReference>
<name>A0A917N2S8_9SPHI</name>
<keyword evidence="3" id="KW-0804">Transcription</keyword>
<dbReference type="Pfam" id="PF02311">
    <property type="entry name" value="AraC_binding"/>
    <property type="match status" value="1"/>
</dbReference>
<dbReference type="GO" id="GO:0003700">
    <property type="term" value="F:DNA-binding transcription factor activity"/>
    <property type="evidence" value="ECO:0007669"/>
    <property type="project" value="InterPro"/>
</dbReference>
<dbReference type="InterPro" id="IPR018062">
    <property type="entry name" value="HTH_AraC-typ_CS"/>
</dbReference>
<keyword evidence="6" id="KW-1185">Reference proteome</keyword>
<protein>
    <submittedName>
        <fullName evidence="5">AraC family transcriptional regulator</fullName>
    </submittedName>
</protein>
<dbReference type="AlphaFoldDB" id="A0A917N2S8"/>
<dbReference type="SUPFAM" id="SSF46689">
    <property type="entry name" value="Homeodomain-like"/>
    <property type="match status" value="2"/>
</dbReference>
<dbReference type="EMBL" id="BMDO01000011">
    <property type="protein sequence ID" value="GGI52251.1"/>
    <property type="molecule type" value="Genomic_DNA"/>
</dbReference>
<evidence type="ECO:0000259" key="4">
    <source>
        <dbReference type="PROSITE" id="PS01124"/>
    </source>
</evidence>
<dbReference type="SMART" id="SM00342">
    <property type="entry name" value="HTH_ARAC"/>
    <property type="match status" value="1"/>
</dbReference>
<dbReference type="PROSITE" id="PS00041">
    <property type="entry name" value="HTH_ARAC_FAMILY_1"/>
    <property type="match status" value="1"/>
</dbReference>
<evidence type="ECO:0000313" key="5">
    <source>
        <dbReference type="EMBL" id="GGI52251.1"/>
    </source>
</evidence>
<reference evidence="5" key="1">
    <citation type="journal article" date="2014" name="Int. J. Syst. Evol. Microbiol.">
        <title>Complete genome sequence of Corynebacterium casei LMG S-19264T (=DSM 44701T), isolated from a smear-ripened cheese.</title>
        <authorList>
            <consortium name="US DOE Joint Genome Institute (JGI-PGF)"/>
            <person name="Walter F."/>
            <person name="Albersmeier A."/>
            <person name="Kalinowski J."/>
            <person name="Ruckert C."/>
        </authorList>
    </citation>
    <scope>NUCLEOTIDE SEQUENCE</scope>
    <source>
        <strain evidence="5">CCM 8711</strain>
    </source>
</reference>
<evidence type="ECO:0000256" key="2">
    <source>
        <dbReference type="ARBA" id="ARBA00023125"/>
    </source>
</evidence>
<dbReference type="Pfam" id="PF12833">
    <property type="entry name" value="HTH_18"/>
    <property type="match status" value="1"/>
</dbReference>
<dbReference type="PROSITE" id="PS01124">
    <property type="entry name" value="HTH_ARAC_FAMILY_2"/>
    <property type="match status" value="1"/>
</dbReference>
<dbReference type="PANTHER" id="PTHR43280">
    <property type="entry name" value="ARAC-FAMILY TRANSCRIPTIONAL REGULATOR"/>
    <property type="match status" value="1"/>
</dbReference>
<dbReference type="RefSeq" id="WP_188418362.1">
    <property type="nucleotide sequence ID" value="NZ_BMDO01000011.1"/>
</dbReference>
<dbReference type="InterPro" id="IPR009057">
    <property type="entry name" value="Homeodomain-like_sf"/>
</dbReference>
<keyword evidence="1" id="KW-0805">Transcription regulation</keyword>
<dbReference type="Proteomes" id="UP000662074">
    <property type="component" value="Unassembled WGS sequence"/>
</dbReference>
<comment type="caution">
    <text evidence="5">The sequence shown here is derived from an EMBL/GenBank/DDBJ whole genome shotgun (WGS) entry which is preliminary data.</text>
</comment>
<dbReference type="Gene3D" id="1.10.10.60">
    <property type="entry name" value="Homeodomain-like"/>
    <property type="match status" value="2"/>
</dbReference>
<dbReference type="GO" id="GO:0043565">
    <property type="term" value="F:sequence-specific DNA binding"/>
    <property type="evidence" value="ECO:0007669"/>
    <property type="project" value="InterPro"/>
</dbReference>
<evidence type="ECO:0000256" key="1">
    <source>
        <dbReference type="ARBA" id="ARBA00023015"/>
    </source>
</evidence>
<dbReference type="InterPro" id="IPR003313">
    <property type="entry name" value="AraC-bd"/>
</dbReference>
<dbReference type="InterPro" id="IPR011051">
    <property type="entry name" value="RmlC_Cupin_sf"/>
</dbReference>
<dbReference type="InterPro" id="IPR018060">
    <property type="entry name" value="HTH_AraC"/>
</dbReference>
<feature type="domain" description="HTH araC/xylS-type" evidence="4">
    <location>
        <begin position="187"/>
        <end position="286"/>
    </location>
</feature>